<organism evidence="4 5">
    <name type="scientific">Chara braunii</name>
    <name type="common">Braun's stonewort</name>
    <dbReference type="NCBI Taxonomy" id="69332"/>
    <lineage>
        <taxon>Eukaryota</taxon>
        <taxon>Viridiplantae</taxon>
        <taxon>Streptophyta</taxon>
        <taxon>Charophyceae</taxon>
        <taxon>Charales</taxon>
        <taxon>Characeae</taxon>
        <taxon>Chara</taxon>
    </lineage>
</organism>
<dbReference type="InterPro" id="IPR041577">
    <property type="entry name" value="RT_RNaseH_2"/>
</dbReference>
<dbReference type="CDD" id="cd01647">
    <property type="entry name" value="RT_LTR"/>
    <property type="match status" value="1"/>
</dbReference>
<dbReference type="Gene3D" id="3.10.10.10">
    <property type="entry name" value="HIV Type 1 Reverse Transcriptase, subunit A, domain 1"/>
    <property type="match status" value="1"/>
</dbReference>
<dbReference type="InterPro" id="IPR051320">
    <property type="entry name" value="Viral_Replic_Matur_Polypro"/>
</dbReference>
<dbReference type="Pfam" id="PF17919">
    <property type="entry name" value="RT_RNaseH_2"/>
    <property type="match status" value="1"/>
</dbReference>
<dbReference type="Pfam" id="PF00400">
    <property type="entry name" value="WD40"/>
    <property type="match status" value="1"/>
</dbReference>
<evidence type="ECO:0000313" key="4">
    <source>
        <dbReference type="EMBL" id="GBG70368.1"/>
    </source>
</evidence>
<feature type="compositionally biased region" description="Basic and acidic residues" evidence="2">
    <location>
        <begin position="920"/>
        <end position="953"/>
    </location>
</feature>
<protein>
    <recommendedName>
        <fullName evidence="3">Reverse transcriptase domain-containing protein</fullName>
    </recommendedName>
</protein>
<feature type="region of interest" description="Disordered" evidence="2">
    <location>
        <begin position="897"/>
        <end position="953"/>
    </location>
</feature>
<feature type="compositionally biased region" description="Basic and acidic residues" evidence="2">
    <location>
        <begin position="1236"/>
        <end position="1254"/>
    </location>
</feature>
<dbReference type="FunFam" id="3.30.70.270:FF:000020">
    <property type="entry name" value="Transposon Tf2-6 polyprotein-like Protein"/>
    <property type="match status" value="1"/>
</dbReference>
<feature type="domain" description="Reverse transcriptase" evidence="3">
    <location>
        <begin position="1"/>
        <end position="234"/>
    </location>
</feature>
<proteinExistence type="predicted"/>
<dbReference type="Gene3D" id="2.130.10.10">
    <property type="entry name" value="YVTN repeat-like/Quinoprotein amine dehydrogenase"/>
    <property type="match status" value="1"/>
</dbReference>
<dbReference type="Gene3D" id="3.30.70.270">
    <property type="match status" value="2"/>
</dbReference>
<dbReference type="InterPro" id="IPR001680">
    <property type="entry name" value="WD40_rpt"/>
</dbReference>
<feature type="region of interest" description="Disordered" evidence="2">
    <location>
        <begin position="1234"/>
        <end position="1300"/>
    </location>
</feature>
<accession>A0A388KK51</accession>
<dbReference type="Pfam" id="PF00078">
    <property type="entry name" value="RVT_1"/>
    <property type="match status" value="1"/>
</dbReference>
<keyword evidence="1" id="KW-0175">Coiled coil</keyword>
<dbReference type="InterPro" id="IPR036322">
    <property type="entry name" value="WD40_repeat_dom_sf"/>
</dbReference>
<feature type="compositionally biased region" description="Pro residues" evidence="2">
    <location>
        <begin position="351"/>
        <end position="366"/>
    </location>
</feature>
<evidence type="ECO:0000313" key="5">
    <source>
        <dbReference type="Proteomes" id="UP000265515"/>
    </source>
</evidence>
<dbReference type="InterPro" id="IPR043128">
    <property type="entry name" value="Rev_trsase/Diguanyl_cyclase"/>
</dbReference>
<dbReference type="PROSITE" id="PS50878">
    <property type="entry name" value="RT_POL"/>
    <property type="match status" value="1"/>
</dbReference>
<dbReference type="InterPro" id="IPR000477">
    <property type="entry name" value="RT_dom"/>
</dbReference>
<dbReference type="PANTHER" id="PTHR33064">
    <property type="entry name" value="POL PROTEIN"/>
    <property type="match status" value="1"/>
</dbReference>
<feature type="region of interest" description="Disordered" evidence="2">
    <location>
        <begin position="351"/>
        <end position="396"/>
    </location>
</feature>
<dbReference type="SUPFAM" id="SSF50978">
    <property type="entry name" value="WD40 repeat-like"/>
    <property type="match status" value="1"/>
</dbReference>
<dbReference type="SUPFAM" id="SSF56672">
    <property type="entry name" value="DNA/RNA polymerases"/>
    <property type="match status" value="1"/>
</dbReference>
<feature type="coiled-coil region" evidence="1">
    <location>
        <begin position="1010"/>
        <end position="1205"/>
    </location>
</feature>
<feature type="region of interest" description="Disordered" evidence="2">
    <location>
        <begin position="824"/>
        <end position="866"/>
    </location>
</feature>
<evidence type="ECO:0000256" key="1">
    <source>
        <dbReference type="SAM" id="Coils"/>
    </source>
</evidence>
<reference evidence="4 5" key="1">
    <citation type="journal article" date="2018" name="Cell">
        <title>The Chara Genome: Secondary Complexity and Implications for Plant Terrestrialization.</title>
        <authorList>
            <person name="Nishiyama T."/>
            <person name="Sakayama H."/>
            <person name="Vries J.D."/>
            <person name="Buschmann H."/>
            <person name="Saint-Marcoux D."/>
            <person name="Ullrich K.K."/>
            <person name="Haas F.B."/>
            <person name="Vanderstraeten L."/>
            <person name="Becker D."/>
            <person name="Lang D."/>
            <person name="Vosolsobe S."/>
            <person name="Rombauts S."/>
            <person name="Wilhelmsson P.K.I."/>
            <person name="Janitza P."/>
            <person name="Kern R."/>
            <person name="Heyl A."/>
            <person name="Rumpler F."/>
            <person name="Villalobos L.I.A.C."/>
            <person name="Clay J.M."/>
            <person name="Skokan R."/>
            <person name="Toyoda A."/>
            <person name="Suzuki Y."/>
            <person name="Kagoshima H."/>
            <person name="Schijlen E."/>
            <person name="Tajeshwar N."/>
            <person name="Catarino B."/>
            <person name="Hetherington A.J."/>
            <person name="Saltykova A."/>
            <person name="Bonnot C."/>
            <person name="Breuninger H."/>
            <person name="Symeonidi A."/>
            <person name="Radhakrishnan G.V."/>
            <person name="Van Nieuwerburgh F."/>
            <person name="Deforce D."/>
            <person name="Chang C."/>
            <person name="Karol K.G."/>
            <person name="Hedrich R."/>
            <person name="Ulvskov P."/>
            <person name="Glockner G."/>
            <person name="Delwiche C.F."/>
            <person name="Petrasek J."/>
            <person name="Van de Peer Y."/>
            <person name="Friml J."/>
            <person name="Beilby M."/>
            <person name="Dolan L."/>
            <person name="Kohara Y."/>
            <person name="Sugano S."/>
            <person name="Fujiyama A."/>
            <person name="Delaux P.-M."/>
            <person name="Quint M."/>
            <person name="TheiBen G."/>
            <person name="Hagemann M."/>
            <person name="Harholt J."/>
            <person name="Dunand C."/>
            <person name="Zachgo S."/>
            <person name="Langdale J."/>
            <person name="Maumus F."/>
            <person name="Straeten D.V.D."/>
            <person name="Gould S.B."/>
            <person name="Rensing S.A."/>
        </authorList>
    </citation>
    <scope>NUCLEOTIDE SEQUENCE [LARGE SCALE GENOMIC DNA]</scope>
    <source>
        <strain evidence="4 5">S276</strain>
    </source>
</reference>
<dbReference type="InterPro" id="IPR043502">
    <property type="entry name" value="DNA/RNA_pol_sf"/>
</dbReference>
<dbReference type="PANTHER" id="PTHR33064:SF37">
    <property type="entry name" value="RIBONUCLEASE H"/>
    <property type="match status" value="1"/>
</dbReference>
<dbReference type="InterPro" id="IPR015943">
    <property type="entry name" value="WD40/YVTN_repeat-like_dom_sf"/>
</dbReference>
<dbReference type="EMBL" id="BFEA01000129">
    <property type="protein sequence ID" value="GBG70368.1"/>
    <property type="molecule type" value="Genomic_DNA"/>
</dbReference>
<evidence type="ECO:0000256" key="2">
    <source>
        <dbReference type="SAM" id="MobiDB-lite"/>
    </source>
</evidence>
<dbReference type="Proteomes" id="UP000265515">
    <property type="component" value="Unassembled WGS sequence"/>
</dbReference>
<dbReference type="PROSITE" id="PS51257">
    <property type="entry name" value="PROKAR_LIPOPROTEIN"/>
    <property type="match status" value="1"/>
</dbReference>
<comment type="caution">
    <text evidence="4">The sequence shown here is derived from an EMBL/GenBank/DDBJ whole genome shotgun (WGS) entry which is preliminary data.</text>
</comment>
<dbReference type="Gramene" id="GBG70368">
    <property type="protein sequence ID" value="GBG70368"/>
    <property type="gene ID" value="CBR_g6496"/>
</dbReference>
<feature type="compositionally biased region" description="Basic and acidic residues" evidence="2">
    <location>
        <begin position="824"/>
        <end position="836"/>
    </location>
</feature>
<dbReference type="SMART" id="SM00320">
    <property type="entry name" value="WD40"/>
    <property type="match status" value="4"/>
</dbReference>
<keyword evidence="5" id="KW-1185">Reference proteome</keyword>
<gene>
    <name evidence="4" type="ORF">CBR_g6496</name>
</gene>
<name>A0A388KK51_CHABU</name>
<feature type="compositionally biased region" description="Basic and acidic residues" evidence="2">
    <location>
        <begin position="855"/>
        <end position="866"/>
    </location>
</feature>
<evidence type="ECO:0000259" key="3">
    <source>
        <dbReference type="PROSITE" id="PS50878"/>
    </source>
</evidence>
<sequence length="1300" mass="147905">MGKGGGLIGENWGRDRKQTGFPRCAVLSILSSSCLTIVFTIRHRTDSRFQRRRNSSVSLRSSFDWVSLNPVTPLGVHLSSLLTKRRNSPPLHRVSRTTSPMPRADELFDRLAGNRFFRKIDFHSGYHQIRVATEDQPKTAFRSRFDHYEFTVMPFGLTNAPATFQTMMNDIFRDILEEYILVYLDDIVVYSRTLEDHLRYLCDVLQRLRKHGFYAKLSKCRFAQRKVDFLGHHVSDQGLHMDDAKITIIAEWPVPTSAKQLRSFLGLTSYYSNFIQGYARYSYVLTSTLLRKNPPWFWTPLCEDAFRALKKAVTCAPVLRLPDFDHPFIVTTDASDFAVGVVLSQVFPSPPDSSYPHVPPSPPPPADTASRLTPTLPPLPSTDSPPVTYSPTIAEDGTVEARARDCPIAFYSRQLLPAEINYTADERESFAAFADSVFMALAIHYRFTRGSAPLSGDPDKMTTNAIASLRMESRYGPDSEEVNLVQKMRREKLGMLGSMSFNSYSSCIDLHRDKPWVLFFHGKRTVMVWDYEDDRPIATMKVHGRRHLEGKCAKFFPNKDWIVLLSSRYWVVFHCEVVGSNLSSKVIGKGVINHVVDMAVHPCLPIMLTCYCLPSQNVELWNFDDSPPKSVSVKRTILKGHTCVARMATFHPVRPDIFASLSNEGEIIVWKIGTETPTKTIGGQQQQQQEQQIEYLRFCNDVHKSHLVAGGSHGYLRVWDYATGACIARLEQKDTSPPSVRSVFFHQSLPYIFSAGSDGTVGVWSELDYTPLLFYSSKIENLRGMASSRSGDTLVLAGNGTFVVLEVTLPRNARRAEYARKLNRKTVDDERQHETLTGENRSLLTSAGPGEDIAMSERREKELKEDTLGMKVSELLMATDKSEAELEYRRREIDRDAVQRERANETVTGEHLSLPQSSAQREDIMMSERREKKSQDTSEKEVNEPPTCDKSKVEHGETMAISLQQIVEFEGTTTALLEMAYERSKQTLRELKVIKEAGVNARQRSEDRVRAELEREVIANADEIHKLKAERREMTDKLKISEQRIAELEEANAQLMSAESMVAELEQKGNEKDERIRQLEEERAASVEALSVCTLRNGELEEQLEKAASMLRICETEKEELEEQLVEALNVYKMMNEEMEEQLWKEANMRWMFEKERMELEDEGRVKTERIHQLEDDKGFVAKALETAKLKIKEMNSRLEKVMDTEKMLASSSLAQAANRAQTVNAKNALQLHKHSVSDRYHEPNTFSSEREPKEEYDDDDGGASQGGLHIATPLDTRGHCGEVEDQGDEGQATKRYRRT</sequence>